<comment type="catalytic activity">
    <reaction evidence="10">
        <text>L-threonyl-[protein] + FAD = FMN-L-threonyl-[protein] + AMP + H(+)</text>
        <dbReference type="Rhea" id="RHEA:36847"/>
        <dbReference type="Rhea" id="RHEA-COMP:11060"/>
        <dbReference type="Rhea" id="RHEA-COMP:11061"/>
        <dbReference type="ChEBI" id="CHEBI:15378"/>
        <dbReference type="ChEBI" id="CHEBI:30013"/>
        <dbReference type="ChEBI" id="CHEBI:57692"/>
        <dbReference type="ChEBI" id="CHEBI:74257"/>
        <dbReference type="ChEBI" id="CHEBI:456215"/>
        <dbReference type="EC" id="2.7.1.180"/>
    </reaction>
</comment>
<keyword evidence="6" id="KW-0479">Metal-binding</keyword>
<dbReference type="PANTHER" id="PTHR30040:SF2">
    <property type="entry name" value="FAD:PROTEIN FMN TRANSFERASE"/>
    <property type="match status" value="1"/>
</dbReference>
<proteinExistence type="predicted"/>
<keyword evidence="12" id="KW-0732">Signal</keyword>
<gene>
    <name evidence="13" type="ORF">GCE86_06400</name>
</gene>
<evidence type="ECO:0000256" key="9">
    <source>
        <dbReference type="ARBA" id="ARBA00031306"/>
    </source>
</evidence>
<dbReference type="PANTHER" id="PTHR30040">
    <property type="entry name" value="THIAMINE BIOSYNTHESIS LIPOPROTEIN APBE"/>
    <property type="match status" value="1"/>
</dbReference>
<evidence type="ECO:0000256" key="1">
    <source>
        <dbReference type="ARBA" id="ARBA00001946"/>
    </source>
</evidence>
<organism evidence="13 14">
    <name type="scientific">Micromonospora terminaliae</name>
    <dbReference type="NCBI Taxonomy" id="1914461"/>
    <lineage>
        <taxon>Bacteria</taxon>
        <taxon>Bacillati</taxon>
        <taxon>Actinomycetota</taxon>
        <taxon>Actinomycetes</taxon>
        <taxon>Micromonosporales</taxon>
        <taxon>Micromonosporaceae</taxon>
        <taxon>Micromonospora</taxon>
    </lineage>
</organism>
<dbReference type="InterPro" id="IPR024932">
    <property type="entry name" value="ApbE"/>
</dbReference>
<keyword evidence="8" id="KW-0460">Magnesium</keyword>
<keyword evidence="14" id="KW-1185">Reference proteome</keyword>
<dbReference type="Proteomes" id="UP000402241">
    <property type="component" value="Chromosome"/>
</dbReference>
<dbReference type="Pfam" id="PF02424">
    <property type="entry name" value="ApbE"/>
    <property type="match status" value="1"/>
</dbReference>
<feature type="region of interest" description="Disordered" evidence="11">
    <location>
        <begin position="38"/>
        <end position="62"/>
    </location>
</feature>
<dbReference type="EMBL" id="CP045309">
    <property type="protein sequence ID" value="QGL46711.1"/>
    <property type="molecule type" value="Genomic_DNA"/>
</dbReference>
<protein>
    <recommendedName>
        <fullName evidence="3">FAD:protein FMN transferase</fullName>
        <ecNumber evidence="2">2.7.1.180</ecNumber>
    </recommendedName>
    <alternativeName>
        <fullName evidence="9">Flavin transferase</fullName>
    </alternativeName>
</protein>
<evidence type="ECO:0000256" key="11">
    <source>
        <dbReference type="SAM" id="MobiDB-lite"/>
    </source>
</evidence>
<evidence type="ECO:0000256" key="8">
    <source>
        <dbReference type="ARBA" id="ARBA00022842"/>
    </source>
</evidence>
<accession>A0ABX6DXX8</accession>
<keyword evidence="4" id="KW-0285">Flavoprotein</keyword>
<dbReference type="Gene3D" id="3.10.520.10">
    <property type="entry name" value="ApbE-like domains"/>
    <property type="match status" value="1"/>
</dbReference>
<evidence type="ECO:0000256" key="2">
    <source>
        <dbReference type="ARBA" id="ARBA00011955"/>
    </source>
</evidence>
<dbReference type="SUPFAM" id="SSF143631">
    <property type="entry name" value="ApbE-like"/>
    <property type="match status" value="1"/>
</dbReference>
<keyword evidence="7" id="KW-0274">FAD</keyword>
<evidence type="ECO:0000256" key="3">
    <source>
        <dbReference type="ARBA" id="ARBA00016337"/>
    </source>
</evidence>
<evidence type="ECO:0000313" key="14">
    <source>
        <dbReference type="Proteomes" id="UP000402241"/>
    </source>
</evidence>
<dbReference type="InterPro" id="IPR003374">
    <property type="entry name" value="ApbE-like_sf"/>
</dbReference>
<reference evidence="13 14" key="1">
    <citation type="submission" date="2019-10" db="EMBL/GenBank/DDBJ databases">
        <title>Genome Sequence of Micromonospora terminaliae DSM 101760.</title>
        <authorList>
            <person name="Guo L."/>
        </authorList>
    </citation>
    <scope>NUCLEOTIDE SEQUENCE [LARGE SCALE GENOMIC DNA]</scope>
    <source>
        <strain evidence="13 14">DSM 101760</strain>
    </source>
</reference>
<name>A0ABX6DXX8_9ACTN</name>
<evidence type="ECO:0000256" key="5">
    <source>
        <dbReference type="ARBA" id="ARBA00022679"/>
    </source>
</evidence>
<comment type="cofactor">
    <cofactor evidence="1">
        <name>Mg(2+)</name>
        <dbReference type="ChEBI" id="CHEBI:18420"/>
    </cofactor>
</comment>
<evidence type="ECO:0000256" key="7">
    <source>
        <dbReference type="ARBA" id="ARBA00022827"/>
    </source>
</evidence>
<evidence type="ECO:0000256" key="10">
    <source>
        <dbReference type="ARBA" id="ARBA00048540"/>
    </source>
</evidence>
<evidence type="ECO:0000256" key="4">
    <source>
        <dbReference type="ARBA" id="ARBA00022630"/>
    </source>
</evidence>
<evidence type="ECO:0000256" key="6">
    <source>
        <dbReference type="ARBA" id="ARBA00022723"/>
    </source>
</evidence>
<dbReference type="EC" id="2.7.1.180" evidence="2"/>
<feature type="chain" id="PRO_5046444342" description="FAD:protein FMN transferase" evidence="12">
    <location>
        <begin position="18"/>
        <end position="341"/>
    </location>
</feature>
<sequence>MRPCAACPFMTMLPSWAHPLCRACLDPVYQLCGPGAGTPRGPGRAGRTHSRTTGAAHLPSSLGGHAHRMSVDGFFEVRWWWKSRAVRVAVVDRTALPAARRAVARRLAGLRAVDLELARAHRAAGRPVPVGPLLRDLVAVSLGAAEATGGLVDPTVGAARLRRSVIPLPACGSAWGRVDRGGDWRAVSLRGNLLAVPPPLWLDLGGTAGAYLVQRCAEQVAARYGTGVLVAVGSRVAAAGPAPAGGWRVAHGPATLTDGALVTADVLRPDGGGVRDARTGAAPDSPWAAVTVAAPDAARAAMLAVAALARGADGPGWLAGQGVRAWPRTRRTALPQLATRW</sequence>
<evidence type="ECO:0000313" key="13">
    <source>
        <dbReference type="EMBL" id="QGL46711.1"/>
    </source>
</evidence>
<keyword evidence="5" id="KW-0808">Transferase</keyword>
<feature type="signal peptide" evidence="12">
    <location>
        <begin position="1"/>
        <end position="17"/>
    </location>
</feature>
<evidence type="ECO:0000256" key="12">
    <source>
        <dbReference type="SAM" id="SignalP"/>
    </source>
</evidence>